<feature type="coiled-coil region" evidence="2">
    <location>
        <begin position="676"/>
        <end position="745"/>
    </location>
</feature>
<dbReference type="InterPro" id="IPR043129">
    <property type="entry name" value="ATPase_NBD"/>
</dbReference>
<evidence type="ECO:0000256" key="2">
    <source>
        <dbReference type="SAM" id="Coils"/>
    </source>
</evidence>
<dbReference type="AlphaFoldDB" id="A0AAD5TKN2"/>
<dbReference type="Gene3D" id="3.30.420.40">
    <property type="match status" value="2"/>
</dbReference>
<name>A0AAD5TKN2_9FUNG</name>
<proteinExistence type="inferred from homology"/>
<dbReference type="Gene3D" id="3.90.640.10">
    <property type="entry name" value="Actin, Chain A, domain 4"/>
    <property type="match status" value="1"/>
</dbReference>
<accession>A0AAD5TKN2</accession>
<dbReference type="PANTHER" id="PTHR11937">
    <property type="entry name" value="ACTIN"/>
    <property type="match status" value="1"/>
</dbReference>
<evidence type="ECO:0000256" key="1">
    <source>
        <dbReference type="RuleBase" id="RU000487"/>
    </source>
</evidence>
<reference evidence="4" key="1">
    <citation type="submission" date="2020-05" db="EMBL/GenBank/DDBJ databases">
        <title>Phylogenomic resolution of chytrid fungi.</title>
        <authorList>
            <person name="Stajich J.E."/>
            <person name="Amses K."/>
            <person name="Simmons R."/>
            <person name="Seto K."/>
            <person name="Myers J."/>
            <person name="Bonds A."/>
            <person name="Quandt C.A."/>
            <person name="Barry K."/>
            <person name="Liu P."/>
            <person name="Grigoriev I."/>
            <person name="Longcore J.E."/>
            <person name="James T.Y."/>
        </authorList>
    </citation>
    <scope>NUCLEOTIDE SEQUENCE</scope>
    <source>
        <strain evidence="4">JEL0379</strain>
    </source>
</reference>
<evidence type="ECO:0000313" key="4">
    <source>
        <dbReference type="EMBL" id="KAJ3179173.1"/>
    </source>
</evidence>
<dbReference type="EMBL" id="JADGJQ010000022">
    <property type="protein sequence ID" value="KAJ3179173.1"/>
    <property type="molecule type" value="Genomic_DNA"/>
</dbReference>
<feature type="coiled-coil region" evidence="2">
    <location>
        <begin position="544"/>
        <end position="641"/>
    </location>
</feature>
<keyword evidence="2" id="KW-0175">Coiled coil</keyword>
<feature type="coiled-coil region" evidence="2">
    <location>
        <begin position="784"/>
        <end position="818"/>
    </location>
</feature>
<dbReference type="SUPFAM" id="SSF53067">
    <property type="entry name" value="Actin-like ATPase domain"/>
    <property type="match status" value="2"/>
</dbReference>
<keyword evidence="5" id="KW-1185">Reference proteome</keyword>
<protein>
    <submittedName>
        <fullName evidence="4">Actin- protein 10</fullName>
    </submittedName>
</protein>
<evidence type="ECO:0000313" key="5">
    <source>
        <dbReference type="Proteomes" id="UP001212152"/>
    </source>
</evidence>
<comment type="caution">
    <text evidence="4">The sequence shown here is derived from an EMBL/GenBank/DDBJ whole genome shotgun (WGS) entry which is preliminary data.</text>
</comment>
<feature type="region of interest" description="Disordered" evidence="3">
    <location>
        <begin position="649"/>
        <end position="671"/>
    </location>
</feature>
<gene>
    <name evidence="4" type="primary">ACTR10</name>
    <name evidence="4" type="ORF">HDU87_003131</name>
</gene>
<sequence length="868" mass="97173">MSSSSFQRQRSIYTTEDRIVLDLGSLYWKCGFSGEPRPRHILPTRTVALAPGPGAREGYCSPGTVQPLWDLDFSDAQLPLLRNILARLLRELYHRYLLIDSKARKVVFCEGPLFPTAIKQVIADILFRELDVPSINFVPASVAALLTGGNTTGLVVDCGNLETTALPVYDGRALIYNVQSIPLAGSSITTRLRTLLKIHGTLIRDGQPAGAVPEELLDAFPNDVWEEMKVQMCVVGERPVVGQTLLPEVVHGDRRLRTYHSAVPDSSWTVDGRDSFVIPGWVRERAAEVLFEGDEDVRSISTAVADALLKCNADLRTEMAQSVVLIGGTSMLPGFSARLTQDLRAALESNATYSSLRRLADTIQCRQSVFAPNCAAWVGGSLIGALKITSQEVTRTSYVENPELPDWSVIHSGPFKALYLMITDRRPSMGLCNPSIPHTRQCGCYPIIAHPHWEKLPTRAPKIQMPNHPVHSASDGPATATTSKPKPRPYPFTQDQKRRAGRLGPWRPDAPVVPTSSGVRVGETTIAGLCDEDRTRLASLVEHLARAHDQKHSLQTELVHLRDQLQQINSEKGNVLAENRAITRRLHKAESVLRQYRAAIGKAEAEEEAMDFEPLTITRRLNEAEALLEQYNVDIDRTAGAMDDILSAADPESQTPASNVHPRVEPTQQQLNERPEIQLRTKLAQLKEELRQLRDQLERTNTEKSNIMAWNKAIMRRMHKAESLLEQYNAITDEVEEKFANLQNAFSAPVDLESLSQHTLPDTRDLRVQLERTNAEKSNILAWNKAIMRRLHKAEALLEQYNVEVDKVQETFTKWQEEDLESLSQHTPPETRALREQLERTNVEKEGASSLAHENIHVMRLFIKPSVD</sequence>
<dbReference type="Proteomes" id="UP001212152">
    <property type="component" value="Unassembled WGS sequence"/>
</dbReference>
<dbReference type="CDD" id="cd10207">
    <property type="entry name" value="ASKHA_NBD_Arp10"/>
    <property type="match status" value="1"/>
</dbReference>
<dbReference type="InterPro" id="IPR004000">
    <property type="entry name" value="Actin"/>
</dbReference>
<feature type="region of interest" description="Disordered" evidence="3">
    <location>
        <begin position="462"/>
        <end position="517"/>
    </location>
</feature>
<evidence type="ECO:0000256" key="3">
    <source>
        <dbReference type="SAM" id="MobiDB-lite"/>
    </source>
</evidence>
<organism evidence="4 5">
    <name type="scientific">Geranomyces variabilis</name>
    <dbReference type="NCBI Taxonomy" id="109894"/>
    <lineage>
        <taxon>Eukaryota</taxon>
        <taxon>Fungi</taxon>
        <taxon>Fungi incertae sedis</taxon>
        <taxon>Chytridiomycota</taxon>
        <taxon>Chytridiomycota incertae sedis</taxon>
        <taxon>Chytridiomycetes</taxon>
        <taxon>Spizellomycetales</taxon>
        <taxon>Powellomycetaceae</taxon>
        <taxon>Geranomyces</taxon>
    </lineage>
</organism>
<dbReference type="Pfam" id="PF00022">
    <property type="entry name" value="Actin"/>
    <property type="match status" value="1"/>
</dbReference>
<dbReference type="SMART" id="SM00268">
    <property type="entry name" value="ACTIN"/>
    <property type="match status" value="1"/>
</dbReference>
<comment type="similarity">
    <text evidence="1">Belongs to the actin family.</text>
</comment>